<feature type="signal peptide" evidence="1">
    <location>
        <begin position="1"/>
        <end position="30"/>
    </location>
</feature>
<dbReference type="RefSeq" id="WP_149090295.1">
    <property type="nucleotide sequence ID" value="NZ_VKKY01000001.1"/>
</dbReference>
<dbReference type="EMBL" id="VKKY01000001">
    <property type="protein sequence ID" value="KAA3440664.1"/>
    <property type="molecule type" value="Genomic_DNA"/>
</dbReference>
<dbReference type="InterPro" id="IPR017946">
    <property type="entry name" value="PLC-like_Pdiesterase_TIM-brl"/>
</dbReference>
<dbReference type="PROSITE" id="PS51704">
    <property type="entry name" value="GP_PDE"/>
    <property type="match status" value="1"/>
</dbReference>
<feature type="domain" description="GP-PDE" evidence="2">
    <location>
        <begin position="48"/>
        <end position="293"/>
    </location>
</feature>
<protein>
    <submittedName>
        <fullName evidence="3">Glycerophosphodiester phosphodiesterase</fullName>
    </submittedName>
</protein>
<dbReference type="GO" id="GO:0006629">
    <property type="term" value="P:lipid metabolic process"/>
    <property type="evidence" value="ECO:0007669"/>
    <property type="project" value="InterPro"/>
</dbReference>
<dbReference type="InterPro" id="IPR030395">
    <property type="entry name" value="GP_PDE_dom"/>
</dbReference>
<evidence type="ECO:0000313" key="3">
    <source>
        <dbReference type="EMBL" id="KAA3440664.1"/>
    </source>
</evidence>
<evidence type="ECO:0000259" key="2">
    <source>
        <dbReference type="PROSITE" id="PS51704"/>
    </source>
</evidence>
<dbReference type="AlphaFoldDB" id="A0A5B6TJ10"/>
<dbReference type="OrthoDB" id="384721at2"/>
<dbReference type="SUPFAM" id="SSF51695">
    <property type="entry name" value="PLC-like phosphodiesterases"/>
    <property type="match status" value="1"/>
</dbReference>
<dbReference type="Gene3D" id="3.20.20.190">
    <property type="entry name" value="Phosphatidylinositol (PI) phosphodiesterase"/>
    <property type="match status" value="1"/>
</dbReference>
<dbReference type="Pfam" id="PF03009">
    <property type="entry name" value="GDPD"/>
    <property type="match status" value="1"/>
</dbReference>
<keyword evidence="4" id="KW-1185">Reference proteome</keyword>
<dbReference type="PANTHER" id="PTHR46211">
    <property type="entry name" value="GLYCEROPHOSPHORYL DIESTER PHOSPHODIESTERASE"/>
    <property type="match status" value="1"/>
</dbReference>
<proteinExistence type="predicted"/>
<feature type="chain" id="PRO_5023073045" evidence="1">
    <location>
        <begin position="31"/>
        <end position="293"/>
    </location>
</feature>
<dbReference type="GO" id="GO:0008081">
    <property type="term" value="F:phosphoric diester hydrolase activity"/>
    <property type="evidence" value="ECO:0007669"/>
    <property type="project" value="InterPro"/>
</dbReference>
<dbReference type="PANTHER" id="PTHR46211:SF14">
    <property type="entry name" value="GLYCEROPHOSPHODIESTER PHOSPHODIESTERASE"/>
    <property type="match status" value="1"/>
</dbReference>
<organism evidence="3 4">
    <name type="scientific">Rufibacter hautae</name>
    <dbReference type="NCBI Taxonomy" id="2595005"/>
    <lineage>
        <taxon>Bacteria</taxon>
        <taxon>Pseudomonadati</taxon>
        <taxon>Bacteroidota</taxon>
        <taxon>Cytophagia</taxon>
        <taxon>Cytophagales</taxon>
        <taxon>Hymenobacteraceae</taxon>
        <taxon>Rufibacter</taxon>
    </lineage>
</organism>
<reference evidence="3 4" key="1">
    <citation type="submission" date="2019-07" db="EMBL/GenBank/DDBJ databases">
        <title>Rufibacter sp. nov., isolated from lake sediment.</title>
        <authorList>
            <person name="Qu J.-H."/>
        </authorList>
    </citation>
    <scope>NUCLEOTIDE SEQUENCE [LARGE SCALE GENOMIC DNA]</scope>
    <source>
        <strain evidence="3 4">NBS58-1</strain>
    </source>
</reference>
<dbReference type="Proteomes" id="UP000324133">
    <property type="component" value="Unassembled WGS sequence"/>
</dbReference>
<name>A0A5B6TJ10_9BACT</name>
<accession>A0A5B6TJ10</accession>
<comment type="caution">
    <text evidence="3">The sequence shown here is derived from an EMBL/GenBank/DDBJ whole genome shotgun (WGS) entry which is preliminary data.</text>
</comment>
<evidence type="ECO:0000313" key="4">
    <source>
        <dbReference type="Proteomes" id="UP000324133"/>
    </source>
</evidence>
<keyword evidence="1" id="KW-0732">Signal</keyword>
<gene>
    <name evidence="3" type="ORF">FOA19_08445</name>
</gene>
<dbReference type="PROSITE" id="PS51257">
    <property type="entry name" value="PROKAR_LIPOPROTEIN"/>
    <property type="match status" value="1"/>
</dbReference>
<sequence>MSERSRTRKRQWWKRQAILPFLLFFLGACGDSGNAEPGITLKKNARRVQVIAHRGAAGLAPENTLAAVKKGLETQADFIEIDVHQSKDGEVVVIHDPTVDRTTNGTGRVADLTLAELKKLDAGIKLDSAFAGERIPTLAQVLRAVKGKKKLLIELKKGEEDYYPGLEEKTIQLIRENRAEEWCVLQSFYDPILDRIWKADFVIPTQKLIVGKIPFLPVFIDHELKFGGFDRYSEATAINVHRHFASKAFITSLHNQGFKTFIWTEDDPKNIQKLFQMGADGVMTNHPELIKRQ</sequence>
<evidence type="ECO:0000256" key="1">
    <source>
        <dbReference type="SAM" id="SignalP"/>
    </source>
</evidence>